<dbReference type="RefSeq" id="WP_381192419.1">
    <property type="nucleotide sequence ID" value="NZ_JBHSFE010000007.1"/>
</dbReference>
<dbReference type="InterPro" id="IPR037523">
    <property type="entry name" value="VOC_core"/>
</dbReference>
<dbReference type="Proteomes" id="UP001595993">
    <property type="component" value="Unassembled WGS sequence"/>
</dbReference>
<protein>
    <submittedName>
        <fullName evidence="2">VOC family protein</fullName>
    </submittedName>
</protein>
<feature type="domain" description="VOC" evidence="1">
    <location>
        <begin position="5"/>
        <end position="126"/>
    </location>
</feature>
<evidence type="ECO:0000259" key="1">
    <source>
        <dbReference type="PROSITE" id="PS51819"/>
    </source>
</evidence>
<evidence type="ECO:0000313" key="2">
    <source>
        <dbReference type="EMBL" id="MFC4607427.1"/>
    </source>
</evidence>
<organism evidence="2 3">
    <name type="scientific">Streptomyces maoxianensis</name>
    <dbReference type="NCBI Taxonomy" id="1459942"/>
    <lineage>
        <taxon>Bacteria</taxon>
        <taxon>Bacillati</taxon>
        <taxon>Actinomycetota</taxon>
        <taxon>Actinomycetes</taxon>
        <taxon>Kitasatosporales</taxon>
        <taxon>Streptomycetaceae</taxon>
        <taxon>Streptomyces</taxon>
    </lineage>
</organism>
<dbReference type="Pfam" id="PF00903">
    <property type="entry name" value="Glyoxalase"/>
    <property type="match status" value="1"/>
</dbReference>
<accession>A0ABV9G0J1</accession>
<gene>
    <name evidence="2" type="ORF">ACFO9E_06310</name>
</gene>
<proteinExistence type="predicted"/>
<dbReference type="Gene3D" id="3.10.180.10">
    <property type="entry name" value="2,3-Dihydroxybiphenyl 1,2-Dioxygenase, domain 1"/>
    <property type="match status" value="1"/>
</dbReference>
<reference evidence="3" key="1">
    <citation type="journal article" date="2019" name="Int. J. Syst. Evol. Microbiol.">
        <title>The Global Catalogue of Microorganisms (GCM) 10K type strain sequencing project: providing services to taxonomists for standard genome sequencing and annotation.</title>
        <authorList>
            <consortium name="The Broad Institute Genomics Platform"/>
            <consortium name="The Broad Institute Genome Sequencing Center for Infectious Disease"/>
            <person name="Wu L."/>
            <person name="Ma J."/>
        </authorList>
    </citation>
    <scope>NUCLEOTIDE SEQUENCE [LARGE SCALE GENOMIC DNA]</scope>
    <source>
        <strain evidence="3">CGMCC 4.7139</strain>
    </source>
</reference>
<dbReference type="SUPFAM" id="SSF54593">
    <property type="entry name" value="Glyoxalase/Bleomycin resistance protein/Dihydroxybiphenyl dioxygenase"/>
    <property type="match status" value="1"/>
</dbReference>
<evidence type="ECO:0000313" key="3">
    <source>
        <dbReference type="Proteomes" id="UP001595993"/>
    </source>
</evidence>
<dbReference type="InterPro" id="IPR004360">
    <property type="entry name" value="Glyas_Fos-R_dOase_dom"/>
</dbReference>
<dbReference type="EMBL" id="JBHSFE010000007">
    <property type="protein sequence ID" value="MFC4607427.1"/>
    <property type="molecule type" value="Genomic_DNA"/>
</dbReference>
<name>A0ABV9G0J1_9ACTN</name>
<keyword evidence="3" id="KW-1185">Reference proteome</keyword>
<sequence length="127" mass="13753">MLANSKAFSGFAVNDLQKAKEFYGQTLGLRVSEETDATDGMLTLHLAGGADILLYPKPNHVAASFTVLNFPVPDIDEAVSELARRGVTFERYAGFDQDEKGVFRAEGPPIAWFTDPAGNTLAVLQMT</sequence>
<dbReference type="PROSITE" id="PS51819">
    <property type="entry name" value="VOC"/>
    <property type="match status" value="1"/>
</dbReference>
<comment type="caution">
    <text evidence="2">The sequence shown here is derived from an EMBL/GenBank/DDBJ whole genome shotgun (WGS) entry which is preliminary data.</text>
</comment>
<dbReference type="InterPro" id="IPR029068">
    <property type="entry name" value="Glyas_Bleomycin-R_OHBP_Dase"/>
</dbReference>